<evidence type="ECO:0000256" key="1">
    <source>
        <dbReference type="ARBA" id="ARBA00001231"/>
    </source>
</evidence>
<comment type="caution">
    <text evidence="10">The sequence shown here is derived from an EMBL/GenBank/DDBJ whole genome shotgun (WGS) entry which is preliminary data.</text>
</comment>
<evidence type="ECO:0000313" key="11">
    <source>
        <dbReference type="EMBL" id="NYE39352.1"/>
    </source>
</evidence>
<feature type="active site" description="Proton donor" evidence="6">
    <location>
        <position position="315"/>
    </location>
</feature>
<keyword evidence="5 11" id="KW-0326">Glycosidase</keyword>
<dbReference type="EMBL" id="BLWC01000001">
    <property type="protein sequence ID" value="GFM95570.1"/>
    <property type="molecule type" value="Genomic_DNA"/>
</dbReference>
<dbReference type="GO" id="GO:0004563">
    <property type="term" value="F:beta-N-acetylhexosaminidase activity"/>
    <property type="evidence" value="ECO:0007669"/>
    <property type="project" value="UniProtKB-EC"/>
</dbReference>
<dbReference type="SUPFAM" id="SSF51445">
    <property type="entry name" value="(Trans)glycosidases"/>
    <property type="match status" value="1"/>
</dbReference>
<dbReference type="Proteomes" id="UP000498980">
    <property type="component" value="Unassembled WGS sequence"/>
</dbReference>
<evidence type="ECO:0000256" key="2">
    <source>
        <dbReference type="ARBA" id="ARBA00006285"/>
    </source>
</evidence>
<dbReference type="EMBL" id="JACCCF010000001">
    <property type="protein sequence ID" value="NYE39352.1"/>
    <property type="molecule type" value="Genomic_DNA"/>
</dbReference>
<dbReference type="AlphaFoldDB" id="A0A7J0BZ79"/>
<dbReference type="Proteomes" id="UP000530403">
    <property type="component" value="Unassembled WGS sequence"/>
</dbReference>
<evidence type="ECO:0000256" key="6">
    <source>
        <dbReference type="PIRSR" id="PIRSR625705-1"/>
    </source>
</evidence>
<feature type="region of interest" description="Disordered" evidence="7">
    <location>
        <begin position="516"/>
        <end position="540"/>
    </location>
</feature>
<organism evidence="10 12">
    <name type="scientific">Streptomyces fulvorobeus</name>
    <dbReference type="NCBI Taxonomy" id="284028"/>
    <lineage>
        <taxon>Bacteria</taxon>
        <taxon>Bacillati</taxon>
        <taxon>Actinomycetota</taxon>
        <taxon>Actinomycetes</taxon>
        <taxon>Kitasatosporales</taxon>
        <taxon>Streptomycetaceae</taxon>
        <taxon>Streptomyces</taxon>
    </lineage>
</organism>
<dbReference type="InterPro" id="IPR029018">
    <property type="entry name" value="Hex-like_dom2"/>
</dbReference>
<accession>A0A7J0BZ79</accession>
<protein>
    <recommendedName>
        <fullName evidence="3">beta-N-acetylhexosaminidase</fullName>
        <ecNumber evidence="3">3.2.1.52</ecNumber>
    </recommendedName>
</protein>
<evidence type="ECO:0000256" key="3">
    <source>
        <dbReference type="ARBA" id="ARBA00012663"/>
    </source>
</evidence>
<feature type="domain" description="Beta-hexosaminidase bacterial type N-terminal" evidence="9">
    <location>
        <begin position="9"/>
        <end position="135"/>
    </location>
</feature>
<dbReference type="Gene3D" id="3.20.20.80">
    <property type="entry name" value="Glycosidases"/>
    <property type="match status" value="1"/>
</dbReference>
<evidence type="ECO:0000259" key="9">
    <source>
        <dbReference type="Pfam" id="PF02838"/>
    </source>
</evidence>
<dbReference type="Pfam" id="PF02838">
    <property type="entry name" value="Glyco_hydro_20b"/>
    <property type="match status" value="1"/>
</dbReference>
<name>A0A7J0BZ79_9ACTN</name>
<dbReference type="PRINTS" id="PR00738">
    <property type="entry name" value="GLHYDRLASE20"/>
</dbReference>
<reference evidence="10 12" key="1">
    <citation type="submission" date="2020-05" db="EMBL/GenBank/DDBJ databases">
        <title>Whole genome shotgun sequence of Streptomyces fulvorobeus NBRC 15897.</title>
        <authorList>
            <person name="Komaki H."/>
            <person name="Tamura T."/>
        </authorList>
    </citation>
    <scope>NUCLEOTIDE SEQUENCE [LARGE SCALE GENOMIC DNA]</scope>
    <source>
        <strain evidence="10 12">NBRC 15897</strain>
    </source>
</reference>
<dbReference type="PANTHER" id="PTHR22600">
    <property type="entry name" value="BETA-HEXOSAMINIDASE"/>
    <property type="match status" value="1"/>
</dbReference>
<reference evidence="11 13" key="2">
    <citation type="submission" date="2020-07" db="EMBL/GenBank/DDBJ databases">
        <title>Sequencing the genomes of 1000 actinobacteria strains.</title>
        <authorList>
            <person name="Klenk H.-P."/>
        </authorList>
    </citation>
    <scope>NUCLEOTIDE SEQUENCE [LARGE SCALE GENOMIC DNA]</scope>
    <source>
        <strain evidence="11 13">DSM 41455</strain>
    </source>
</reference>
<dbReference type="RefSeq" id="WP_173310615.1">
    <property type="nucleotide sequence ID" value="NZ_BAAAUE010000008.1"/>
</dbReference>
<evidence type="ECO:0000256" key="7">
    <source>
        <dbReference type="SAM" id="MobiDB-lite"/>
    </source>
</evidence>
<feature type="domain" description="Glycoside hydrolase family 20 catalytic" evidence="8">
    <location>
        <begin position="139"/>
        <end position="484"/>
    </location>
</feature>
<dbReference type="InterPro" id="IPR015883">
    <property type="entry name" value="Glyco_hydro_20_cat"/>
</dbReference>
<dbReference type="GO" id="GO:0030203">
    <property type="term" value="P:glycosaminoglycan metabolic process"/>
    <property type="evidence" value="ECO:0007669"/>
    <property type="project" value="TreeGrafter"/>
</dbReference>
<keyword evidence="4 11" id="KW-0378">Hydrolase</keyword>
<evidence type="ECO:0000256" key="5">
    <source>
        <dbReference type="ARBA" id="ARBA00023295"/>
    </source>
</evidence>
<keyword evidence="12" id="KW-1185">Reference proteome</keyword>
<dbReference type="Pfam" id="PF00728">
    <property type="entry name" value="Glyco_hydro_20"/>
    <property type="match status" value="1"/>
</dbReference>
<comment type="similarity">
    <text evidence="2">Belongs to the glycosyl hydrolase 20 family.</text>
</comment>
<evidence type="ECO:0000259" key="8">
    <source>
        <dbReference type="Pfam" id="PF00728"/>
    </source>
</evidence>
<dbReference type="GO" id="GO:0016020">
    <property type="term" value="C:membrane"/>
    <property type="evidence" value="ECO:0007669"/>
    <property type="project" value="TreeGrafter"/>
</dbReference>
<evidence type="ECO:0000256" key="4">
    <source>
        <dbReference type="ARBA" id="ARBA00022801"/>
    </source>
</evidence>
<evidence type="ECO:0000313" key="12">
    <source>
        <dbReference type="Proteomes" id="UP000498980"/>
    </source>
</evidence>
<evidence type="ECO:0000313" key="10">
    <source>
        <dbReference type="EMBL" id="GFM95570.1"/>
    </source>
</evidence>
<dbReference type="InterPro" id="IPR025705">
    <property type="entry name" value="Beta_hexosaminidase_sua/sub"/>
</dbReference>
<dbReference type="Gene3D" id="3.30.379.10">
    <property type="entry name" value="Chitobiase/beta-hexosaminidase domain 2-like"/>
    <property type="match status" value="1"/>
</dbReference>
<dbReference type="InterPro" id="IPR017853">
    <property type="entry name" value="GH"/>
</dbReference>
<proteinExistence type="inferred from homology"/>
<feature type="compositionally biased region" description="Low complexity" evidence="7">
    <location>
        <begin position="516"/>
        <end position="533"/>
    </location>
</feature>
<dbReference type="CDD" id="cd06563">
    <property type="entry name" value="GH20_chitobiase-like"/>
    <property type="match status" value="1"/>
</dbReference>
<dbReference type="PANTHER" id="PTHR22600:SF57">
    <property type="entry name" value="BETA-N-ACETYLHEXOSAMINIDASE"/>
    <property type="match status" value="1"/>
</dbReference>
<sequence length="540" mass="58433">MPALRPDFHLVPRPTKLTPRPGHFTLDGDTAVRATPGAEAAAGLLRTLLAPATGLPLPESPTGQFVLALDPQLGGLGTEGYGLTIDPHAVRLRAAHLTGLLRGIQTVRQLLPAAALPAHPSPGRAWQLPCAEITDVPRHSWRGVMLDVARHFQPVSFLRRYVDLLALHKLNVLHLHLTDDQGWRMPVAAYPKLTEIGGHRARSMTGAAGSEAYDGRPHGGSYTRAELVGLVAYAAARGVTVVPEIEMPGHARAAIAAYPELGDDPGRRLDVWTRWGVCDTVLGVHDDRVLDFCRTVLEEVMDVFDSPYIHVGGDECPTTEWERSPAARARVAAEGLAGPGALHGWFMARIGAFLAGHGRTPAGWAETGTELPPEFTVMSWRDPAHALDAARRGNDVVTAHYLSTYLDYAQSEFPGEPPAQPGAIVDLRAVHAHEPVPTGWEPAAAARVLGAQAQLWTEFATTPDHIEYLTYPRVCALADRTWSGAEDWEDFTVRLRSHTARLDALGVNYRPLSPRPLTAAAARTAPPRRSTPTVPGRNTH</sequence>
<evidence type="ECO:0000313" key="13">
    <source>
        <dbReference type="Proteomes" id="UP000530403"/>
    </source>
</evidence>
<gene>
    <name evidence="11" type="ORF">HEB29_000363</name>
    <name evidence="10" type="ORF">Sfulv_03810</name>
</gene>
<comment type="catalytic activity">
    <reaction evidence="1">
        <text>Hydrolysis of terminal non-reducing N-acetyl-D-hexosamine residues in N-acetyl-beta-D-hexosaminides.</text>
        <dbReference type="EC" id="3.2.1.52"/>
    </reaction>
</comment>
<dbReference type="SUPFAM" id="SSF55545">
    <property type="entry name" value="beta-N-acetylhexosaminidase-like domain"/>
    <property type="match status" value="1"/>
</dbReference>
<dbReference type="GO" id="GO:0005975">
    <property type="term" value="P:carbohydrate metabolic process"/>
    <property type="evidence" value="ECO:0007669"/>
    <property type="project" value="InterPro"/>
</dbReference>
<dbReference type="InterPro" id="IPR015882">
    <property type="entry name" value="HEX_bac_N"/>
</dbReference>
<dbReference type="EC" id="3.2.1.52" evidence="3"/>